<dbReference type="EMBL" id="FNPX01000014">
    <property type="protein sequence ID" value="SDZ44069.1"/>
    <property type="molecule type" value="Genomic_DNA"/>
</dbReference>
<evidence type="ECO:0000313" key="1">
    <source>
        <dbReference type="EMBL" id="SDZ44069.1"/>
    </source>
</evidence>
<dbReference type="RefSeq" id="WP_092647144.1">
    <property type="nucleotide sequence ID" value="NZ_FNPX01000014.1"/>
</dbReference>
<reference evidence="2" key="1">
    <citation type="submission" date="2016-10" db="EMBL/GenBank/DDBJ databases">
        <authorList>
            <person name="Varghese N."/>
            <person name="Submissions S."/>
        </authorList>
    </citation>
    <scope>NUCLEOTIDE SEQUENCE [LARGE SCALE GENOMIC DNA]</scope>
    <source>
        <strain evidence="2">DSM 100420</strain>
    </source>
</reference>
<sequence length="70" mass="6847">MSSFGDRGDGARGPYLGVDESVSLEIGGASFGMQITGSGSGNTAQGTLGVDLGDLGSVGVVTDYDANGFV</sequence>
<dbReference type="STRING" id="1244108.SAMN05444004_114113"/>
<gene>
    <name evidence="1" type="ORF">SAMN05444004_114113</name>
</gene>
<dbReference type="Proteomes" id="UP000198914">
    <property type="component" value="Unassembled WGS sequence"/>
</dbReference>
<evidence type="ECO:0000313" key="2">
    <source>
        <dbReference type="Proteomes" id="UP000198914"/>
    </source>
</evidence>
<name>A0A1H3T3Y3_9RHOB</name>
<protein>
    <submittedName>
        <fullName evidence="1">Uncharacterized protein</fullName>
    </submittedName>
</protein>
<dbReference type="AlphaFoldDB" id="A0A1H3T3Y3"/>
<keyword evidence="2" id="KW-1185">Reference proteome</keyword>
<proteinExistence type="predicted"/>
<accession>A0A1H3T3Y3</accession>
<organism evidence="1 2">
    <name type="scientific">Jannaschia faecimaris</name>
    <dbReference type="NCBI Taxonomy" id="1244108"/>
    <lineage>
        <taxon>Bacteria</taxon>
        <taxon>Pseudomonadati</taxon>
        <taxon>Pseudomonadota</taxon>
        <taxon>Alphaproteobacteria</taxon>
        <taxon>Rhodobacterales</taxon>
        <taxon>Roseobacteraceae</taxon>
        <taxon>Jannaschia</taxon>
    </lineage>
</organism>